<feature type="region of interest" description="Disordered" evidence="1">
    <location>
        <begin position="26"/>
        <end position="45"/>
    </location>
</feature>
<dbReference type="Proteomes" id="UP001152795">
    <property type="component" value="Unassembled WGS sequence"/>
</dbReference>
<feature type="region of interest" description="Disordered" evidence="1">
    <location>
        <begin position="267"/>
        <end position="305"/>
    </location>
</feature>
<accession>A0A6S7FWF5</accession>
<evidence type="ECO:0000256" key="1">
    <source>
        <dbReference type="SAM" id="MobiDB-lite"/>
    </source>
</evidence>
<feature type="compositionally biased region" description="Acidic residues" evidence="1">
    <location>
        <begin position="26"/>
        <end position="38"/>
    </location>
</feature>
<comment type="caution">
    <text evidence="2">The sequence shown here is derived from an EMBL/GenBank/DDBJ whole genome shotgun (WGS) entry which is preliminary data.</text>
</comment>
<dbReference type="AlphaFoldDB" id="A0A6S7FWF5"/>
<sequence length="351" mass="39285">MAENTEFIENALLCDNVNLTGYADTDDDDGHGDVDGDNIDTASDVTTENVNNDDIVDVDENIYSFDGHNGMQDSNIDDESKFEDVEIEEEGLDEKTIQSFLKQLIQLQDQAVKKKKENRLIPCVANFLKLDLDQKSEQITPTIIRHLLHITQLIVRNKLDIKIDHGDRGVLEYITSKDCPKKDIKFTFVENMRIHDANKLNTLMDMLAKNNSRQELLSDAKRSAEEAGLIESRQEVQKSVKNNALTAGNDIINFLRKTENYRKSVGLNQTEEDEGVPDGNKPVPATVGPSGAGHKPGTVASSTEKIEEHFRKNGVKPIPQGIKFADGQLGISYQDMIEDLTHATIRKHNQI</sequence>
<protein>
    <submittedName>
        <fullName evidence="2">Uncharacterized protein</fullName>
    </submittedName>
</protein>
<evidence type="ECO:0000313" key="2">
    <source>
        <dbReference type="EMBL" id="CAB3980639.1"/>
    </source>
</evidence>
<reference evidence="2" key="1">
    <citation type="submission" date="2020-04" db="EMBL/GenBank/DDBJ databases">
        <authorList>
            <person name="Alioto T."/>
            <person name="Alioto T."/>
            <person name="Gomez Garrido J."/>
        </authorList>
    </citation>
    <scope>NUCLEOTIDE SEQUENCE</scope>
    <source>
        <strain evidence="2">A484AB</strain>
    </source>
</reference>
<evidence type="ECO:0000313" key="3">
    <source>
        <dbReference type="Proteomes" id="UP001152795"/>
    </source>
</evidence>
<keyword evidence="3" id="KW-1185">Reference proteome</keyword>
<dbReference type="EMBL" id="CACRXK020000309">
    <property type="protein sequence ID" value="CAB3980639.1"/>
    <property type="molecule type" value="Genomic_DNA"/>
</dbReference>
<name>A0A6S7FWF5_PARCT</name>
<gene>
    <name evidence="2" type="ORF">PACLA_8A036934</name>
</gene>
<organism evidence="2 3">
    <name type="scientific">Paramuricea clavata</name>
    <name type="common">Red gorgonian</name>
    <name type="synonym">Violescent sea-whip</name>
    <dbReference type="NCBI Taxonomy" id="317549"/>
    <lineage>
        <taxon>Eukaryota</taxon>
        <taxon>Metazoa</taxon>
        <taxon>Cnidaria</taxon>
        <taxon>Anthozoa</taxon>
        <taxon>Octocorallia</taxon>
        <taxon>Malacalcyonacea</taxon>
        <taxon>Plexauridae</taxon>
        <taxon>Paramuricea</taxon>
    </lineage>
</organism>
<proteinExistence type="predicted"/>